<dbReference type="AlphaFoldDB" id="A0AAV3NTF2"/>
<comment type="caution">
    <text evidence="1">The sequence shown here is derived from an EMBL/GenBank/DDBJ whole genome shotgun (WGS) entry which is preliminary data.</text>
</comment>
<proteinExistence type="predicted"/>
<evidence type="ECO:0000313" key="1">
    <source>
        <dbReference type="EMBL" id="GAA0142694.1"/>
    </source>
</evidence>
<organism evidence="1 2">
    <name type="scientific">Lithospermum erythrorhizon</name>
    <name type="common">Purple gromwell</name>
    <name type="synonym">Lithospermum officinale var. erythrorhizon</name>
    <dbReference type="NCBI Taxonomy" id="34254"/>
    <lineage>
        <taxon>Eukaryota</taxon>
        <taxon>Viridiplantae</taxon>
        <taxon>Streptophyta</taxon>
        <taxon>Embryophyta</taxon>
        <taxon>Tracheophyta</taxon>
        <taxon>Spermatophyta</taxon>
        <taxon>Magnoliopsida</taxon>
        <taxon>eudicotyledons</taxon>
        <taxon>Gunneridae</taxon>
        <taxon>Pentapetalae</taxon>
        <taxon>asterids</taxon>
        <taxon>lamiids</taxon>
        <taxon>Boraginales</taxon>
        <taxon>Boraginaceae</taxon>
        <taxon>Boraginoideae</taxon>
        <taxon>Lithospermeae</taxon>
        <taxon>Lithospermum</taxon>
    </lineage>
</organism>
<gene>
    <name evidence="1" type="ORF">LIER_03532</name>
</gene>
<protein>
    <submittedName>
        <fullName evidence="1">Uncharacterized protein</fullName>
    </submittedName>
</protein>
<reference evidence="1 2" key="1">
    <citation type="submission" date="2024-01" db="EMBL/GenBank/DDBJ databases">
        <title>The complete chloroplast genome sequence of Lithospermum erythrorhizon: insights into the phylogenetic relationship among Boraginaceae species and the maternal lineages of purple gromwells.</title>
        <authorList>
            <person name="Okada T."/>
            <person name="Watanabe K."/>
        </authorList>
    </citation>
    <scope>NUCLEOTIDE SEQUENCE [LARGE SCALE GENOMIC DNA]</scope>
</reference>
<dbReference type="Proteomes" id="UP001454036">
    <property type="component" value="Unassembled WGS sequence"/>
</dbReference>
<dbReference type="EMBL" id="BAABME010000428">
    <property type="protein sequence ID" value="GAA0142694.1"/>
    <property type="molecule type" value="Genomic_DNA"/>
</dbReference>
<accession>A0AAV3NTF2</accession>
<evidence type="ECO:0000313" key="2">
    <source>
        <dbReference type="Proteomes" id="UP001454036"/>
    </source>
</evidence>
<sequence length="112" mass="12679">MWFSAMRHGVAVDYGFSAISALFAAIELSRWRRYSGRSGVDFSNFFSPIPSKSNPNLSFFHYFFLFSRPKSSPRSTPPEIDLLAASFSSPPHSPRLTRRVKSSLGKFLSSFF</sequence>
<name>A0AAV3NTF2_LITER</name>
<keyword evidence="2" id="KW-1185">Reference proteome</keyword>